<feature type="coiled-coil region" evidence="1">
    <location>
        <begin position="637"/>
        <end position="699"/>
    </location>
</feature>
<name>A0A7R9CFQ3_TIMCR</name>
<protein>
    <recommendedName>
        <fullName evidence="5">WD repeat-containing protein 55 homolog</fullName>
    </recommendedName>
</protein>
<dbReference type="AlphaFoldDB" id="A0A7R9CFQ3"/>
<evidence type="ECO:0000259" key="3">
    <source>
        <dbReference type="Pfam" id="PF14529"/>
    </source>
</evidence>
<dbReference type="Gene3D" id="2.130.10.10">
    <property type="entry name" value="YVTN repeat-like/Quinoprotein amine dehydrogenase"/>
    <property type="match status" value="2"/>
</dbReference>
<dbReference type="SUPFAM" id="SSF50978">
    <property type="entry name" value="WD40 repeat-like"/>
    <property type="match status" value="1"/>
</dbReference>
<dbReference type="PANTHER" id="PTHR44163:SF1">
    <property type="entry name" value="U3 SMALL NUCLEOLAR RNA-ASSOCIATED PROTEIN 4 HOMOLOG"/>
    <property type="match status" value="1"/>
</dbReference>
<dbReference type="InterPro" id="IPR005135">
    <property type="entry name" value="Endo/exonuclease/phosphatase"/>
</dbReference>
<dbReference type="InterPro" id="IPR046351">
    <property type="entry name" value="UTP4"/>
</dbReference>
<dbReference type="GO" id="GO:0034455">
    <property type="term" value="C:t-UTP complex"/>
    <property type="evidence" value="ECO:0007669"/>
    <property type="project" value="TreeGrafter"/>
</dbReference>
<sequence>MMGRSRSDSCIEVWDIAYTPHVESTILGHVNDSVEALAWSNGRLFSTGLQGVVIEYDLQALIAKYNVPVTSGPAWCMDINKQKTTLAVGTEDGHINIFEITDTHLTFEKVLDRQDGRILCLCWDSTGSFIVSGSVDVIRIWDVKSGHAIHRMLTGRAETNKETIVWCVEVTADFTIITGDSRGRICFWNGHTGTQLESFLSHKADILCLCLDEENNSVYSSGVDPVITNFTRIRLKCSDYQGVKNKWVRSIQRRIHTHDVRALVLADNKLYSAGVDSYLALSSFPPKALHKYAPTLQLANALVMMSSTAEDGEIEVRISVSISLAQYPLFIVIFTSLLPSQDPRSIPPPPQTASRKLYSLQAWLNVQLSRQAHCILLRYSRHLEVWKLGTFKEPLTGEGHIPLSSDPIQLVRLEAKEGGLIASAALSDDAHWLVYSTNSQVYCHRLCLTVVIPVTGTSGVTGGLVGRSPVSGRPWFPCVDLAGPVDVGREGRWGRKQIGQSPGNTKSRWEVRICPGNTESRWEAGEQSRQHRVAVGGRITIPATRSRGGRSGIVRGFSINGEVIVEHLKEDSIVAQHIVYDAVMDAGGIDNVVVPRDLLLSMRSANMRWKQALENQRLKQTAEDKAKAKKRKEGFLAKELEAKKQSANMRWKQALENQRLKQTAEDKAKAKKRKEGFLAKELEAKKQRLLLALQKAEDGEPRLQKVDMSAEHTDVAQRIVFTLDGTRVILANTSGSIKILKLLEDHIERVISFNPYVDKLLKGPVKLLAVSGDGRYLVAGDKHANIVVWSLTKLQYHLSLPKHRCSPTALAIQSSTNNLVVVYADHKVVTGGGVAWPCWLGLASSTTRRPSRGSCPWRRLPCGCWVPRTPSLSFASTVLLRWSCRRPIWPYCVLSRALDASVVLAGDFNARHVSWWCVASQARGTVLRRFVDRTGLFIHCPHLPTYLPDHPRHHPSYLDLILTSRRPFLTPLVTHLSHSSDHNPVAGVMRFLPLQMNAPPLFNYRRADWPRIPG</sequence>
<evidence type="ECO:0008006" key="5">
    <source>
        <dbReference type="Google" id="ProtNLM"/>
    </source>
</evidence>
<evidence type="ECO:0000313" key="4">
    <source>
        <dbReference type="EMBL" id="CAD7395622.1"/>
    </source>
</evidence>
<dbReference type="Gene3D" id="3.60.10.10">
    <property type="entry name" value="Endonuclease/exonuclease/phosphatase"/>
    <property type="match status" value="1"/>
</dbReference>
<dbReference type="EMBL" id="OC317230">
    <property type="protein sequence ID" value="CAD7395622.1"/>
    <property type="molecule type" value="Genomic_DNA"/>
</dbReference>
<dbReference type="InterPro" id="IPR011047">
    <property type="entry name" value="Quinoprotein_ADH-like_sf"/>
</dbReference>
<proteinExistence type="predicted"/>
<feature type="domain" description="Anaphase-promoting complex subunit 4-like WD40" evidence="2">
    <location>
        <begin position="82"/>
        <end position="166"/>
    </location>
</feature>
<dbReference type="SUPFAM" id="SSF50998">
    <property type="entry name" value="Quinoprotein alcohol dehydrogenase-like"/>
    <property type="match status" value="1"/>
</dbReference>
<dbReference type="PANTHER" id="PTHR44163">
    <property type="entry name" value="U3 SMALL NUCLEOLAR RNA-ASSOCIATED PROTEIN 4 HOMOLOG"/>
    <property type="match status" value="1"/>
</dbReference>
<dbReference type="GO" id="GO:0000462">
    <property type="term" value="P:maturation of SSU-rRNA from tricistronic rRNA transcript (SSU-rRNA, 5.8S rRNA, LSU-rRNA)"/>
    <property type="evidence" value="ECO:0007669"/>
    <property type="project" value="InterPro"/>
</dbReference>
<accession>A0A7R9CFQ3</accession>
<dbReference type="InterPro" id="IPR001680">
    <property type="entry name" value="WD40_rpt"/>
</dbReference>
<dbReference type="SUPFAM" id="SSF56219">
    <property type="entry name" value="DNase I-like"/>
    <property type="match status" value="1"/>
</dbReference>
<dbReference type="GO" id="GO:0003824">
    <property type="term" value="F:catalytic activity"/>
    <property type="evidence" value="ECO:0007669"/>
    <property type="project" value="InterPro"/>
</dbReference>
<dbReference type="GO" id="GO:0003723">
    <property type="term" value="F:RNA binding"/>
    <property type="evidence" value="ECO:0007669"/>
    <property type="project" value="TreeGrafter"/>
</dbReference>
<evidence type="ECO:0000259" key="2">
    <source>
        <dbReference type="Pfam" id="PF12894"/>
    </source>
</evidence>
<keyword evidence="1" id="KW-0175">Coiled coil</keyword>
<dbReference type="SMART" id="SM00320">
    <property type="entry name" value="WD40"/>
    <property type="match status" value="8"/>
</dbReference>
<dbReference type="InterPro" id="IPR036691">
    <property type="entry name" value="Endo/exonu/phosph_ase_sf"/>
</dbReference>
<dbReference type="InterPro" id="IPR036322">
    <property type="entry name" value="WD40_repeat_dom_sf"/>
</dbReference>
<dbReference type="GO" id="GO:0032040">
    <property type="term" value="C:small-subunit processome"/>
    <property type="evidence" value="ECO:0007669"/>
    <property type="project" value="TreeGrafter"/>
</dbReference>
<feature type="domain" description="Endonuclease/exonuclease/phosphatase" evidence="3">
    <location>
        <begin position="899"/>
        <end position="985"/>
    </location>
</feature>
<dbReference type="InterPro" id="IPR015943">
    <property type="entry name" value="WD40/YVTN_repeat-like_dom_sf"/>
</dbReference>
<reference evidence="4" key="1">
    <citation type="submission" date="2020-11" db="EMBL/GenBank/DDBJ databases">
        <authorList>
            <person name="Tran Van P."/>
        </authorList>
    </citation>
    <scope>NUCLEOTIDE SEQUENCE</scope>
</reference>
<gene>
    <name evidence="4" type="ORF">TCEB3V08_LOCUS3238</name>
</gene>
<dbReference type="Pfam" id="PF14529">
    <property type="entry name" value="Exo_endo_phos_2"/>
    <property type="match status" value="1"/>
</dbReference>
<evidence type="ECO:0000256" key="1">
    <source>
        <dbReference type="SAM" id="Coils"/>
    </source>
</evidence>
<organism evidence="4">
    <name type="scientific">Timema cristinae</name>
    <name type="common">Walking stick</name>
    <dbReference type="NCBI Taxonomy" id="61476"/>
    <lineage>
        <taxon>Eukaryota</taxon>
        <taxon>Metazoa</taxon>
        <taxon>Ecdysozoa</taxon>
        <taxon>Arthropoda</taxon>
        <taxon>Hexapoda</taxon>
        <taxon>Insecta</taxon>
        <taxon>Pterygota</taxon>
        <taxon>Neoptera</taxon>
        <taxon>Polyneoptera</taxon>
        <taxon>Phasmatodea</taxon>
        <taxon>Timematodea</taxon>
        <taxon>Timematoidea</taxon>
        <taxon>Timematidae</taxon>
        <taxon>Timema</taxon>
    </lineage>
</organism>
<dbReference type="Pfam" id="PF12894">
    <property type="entry name" value="ANAPC4_WD40"/>
    <property type="match status" value="1"/>
</dbReference>
<dbReference type="GO" id="GO:0030686">
    <property type="term" value="C:90S preribosome"/>
    <property type="evidence" value="ECO:0007669"/>
    <property type="project" value="InterPro"/>
</dbReference>
<dbReference type="InterPro" id="IPR024977">
    <property type="entry name" value="Apc4-like_WD40_dom"/>
</dbReference>